<dbReference type="InterPro" id="IPR029044">
    <property type="entry name" value="Nucleotide-diphossugar_trans"/>
</dbReference>
<dbReference type="CDD" id="cd02516">
    <property type="entry name" value="CDP-ME_synthetase"/>
    <property type="match status" value="1"/>
</dbReference>
<gene>
    <name evidence="3 4" type="primary">ispD</name>
    <name evidence="4" type="ORF">L6773_15140</name>
</gene>
<evidence type="ECO:0000313" key="4">
    <source>
        <dbReference type="EMBL" id="MCG2589911.1"/>
    </source>
</evidence>
<dbReference type="RefSeq" id="WP_237855269.1">
    <property type="nucleotide sequence ID" value="NZ_JAKLWS010000023.1"/>
</dbReference>
<comment type="pathway">
    <text evidence="3">Isoprenoid biosynthesis; isopentenyl diphosphate biosynthesis via DXP pathway; isopentenyl diphosphate from 1-deoxy-D-xylulose 5-phosphate: step 2/6.</text>
</comment>
<dbReference type="InterPro" id="IPR001228">
    <property type="entry name" value="IspD"/>
</dbReference>
<keyword evidence="5" id="KW-1185">Reference proteome</keyword>
<keyword evidence="1 3" id="KW-0808">Transferase</keyword>
<dbReference type="Pfam" id="PF01128">
    <property type="entry name" value="IspD"/>
    <property type="match status" value="1"/>
</dbReference>
<dbReference type="EMBL" id="JAKLWS010000023">
    <property type="protein sequence ID" value="MCG2589911.1"/>
    <property type="molecule type" value="Genomic_DNA"/>
</dbReference>
<dbReference type="GO" id="GO:0050518">
    <property type="term" value="F:2-C-methyl-D-erythritol 4-phosphate cytidylyltransferase activity"/>
    <property type="evidence" value="ECO:0007669"/>
    <property type="project" value="UniProtKB-EC"/>
</dbReference>
<evidence type="ECO:0000256" key="2">
    <source>
        <dbReference type="ARBA" id="ARBA00022695"/>
    </source>
</evidence>
<dbReference type="PANTHER" id="PTHR32125:SF4">
    <property type="entry name" value="2-C-METHYL-D-ERYTHRITOL 4-PHOSPHATE CYTIDYLYLTRANSFERASE, CHLOROPLASTIC"/>
    <property type="match status" value="1"/>
</dbReference>
<dbReference type="SUPFAM" id="SSF53448">
    <property type="entry name" value="Nucleotide-diphospho-sugar transferases"/>
    <property type="match status" value="1"/>
</dbReference>
<feature type="site" description="Positions MEP for the nucleophilic attack" evidence="3">
    <location>
        <position position="213"/>
    </location>
</feature>
<name>A0ABS9KGF2_9BACT</name>
<dbReference type="PANTHER" id="PTHR32125">
    <property type="entry name" value="2-C-METHYL-D-ERYTHRITOL 4-PHOSPHATE CYTIDYLYLTRANSFERASE, CHLOROPLASTIC"/>
    <property type="match status" value="1"/>
</dbReference>
<feature type="site" description="Transition state stabilizer" evidence="3">
    <location>
        <position position="18"/>
    </location>
</feature>
<comment type="function">
    <text evidence="3">Catalyzes the formation of 4-diphosphocytidyl-2-C-methyl-D-erythritol from CTP and 2-C-methyl-D-erythritol 4-phosphate (MEP).</text>
</comment>
<feature type="site" description="Positions MEP for the nucleophilic attack" evidence="3">
    <location>
        <position position="157"/>
    </location>
</feature>
<comment type="caution">
    <text evidence="4">The sequence shown here is derived from an EMBL/GenBank/DDBJ whole genome shotgun (WGS) entry which is preliminary data.</text>
</comment>
<accession>A0ABS9KGF2</accession>
<comment type="similarity">
    <text evidence="3">Belongs to the IspD/TarI cytidylyltransferase family. IspD subfamily.</text>
</comment>
<dbReference type="Gene3D" id="3.90.550.10">
    <property type="entry name" value="Spore Coat Polysaccharide Biosynthesis Protein SpsA, Chain A"/>
    <property type="match status" value="1"/>
</dbReference>
<dbReference type="NCBIfam" id="TIGR00453">
    <property type="entry name" value="ispD"/>
    <property type="match status" value="1"/>
</dbReference>
<reference evidence="4" key="1">
    <citation type="submission" date="2022-01" db="EMBL/GenBank/DDBJ databases">
        <authorList>
            <person name="Wang Y."/>
        </authorList>
    </citation>
    <scope>NUCLEOTIDE SEQUENCE</scope>
    <source>
        <strain evidence="4">WB101</strain>
    </source>
</reference>
<dbReference type="EC" id="2.7.7.60" evidence="3"/>
<dbReference type="InterPro" id="IPR050088">
    <property type="entry name" value="IspD/TarI_cytidylyltransf_bact"/>
</dbReference>
<dbReference type="InterPro" id="IPR034683">
    <property type="entry name" value="IspD/TarI"/>
</dbReference>
<reference evidence="4" key="2">
    <citation type="submission" date="2024-05" db="EMBL/GenBank/DDBJ databases">
        <title>Rhodohalobacter halophilus gen. nov., sp. nov., a moderately halophilic member of the family Balneolaceae.</title>
        <authorList>
            <person name="Xia J."/>
        </authorList>
    </citation>
    <scope>NUCLEOTIDE SEQUENCE</scope>
    <source>
        <strain evidence="4">WB101</strain>
    </source>
</reference>
<dbReference type="Proteomes" id="UP001165366">
    <property type="component" value="Unassembled WGS sequence"/>
</dbReference>
<feature type="site" description="Transition state stabilizer" evidence="3">
    <location>
        <position position="25"/>
    </location>
</feature>
<comment type="catalytic activity">
    <reaction evidence="3">
        <text>2-C-methyl-D-erythritol 4-phosphate + CTP + H(+) = 4-CDP-2-C-methyl-D-erythritol + diphosphate</text>
        <dbReference type="Rhea" id="RHEA:13429"/>
        <dbReference type="ChEBI" id="CHEBI:15378"/>
        <dbReference type="ChEBI" id="CHEBI:33019"/>
        <dbReference type="ChEBI" id="CHEBI:37563"/>
        <dbReference type="ChEBI" id="CHEBI:57823"/>
        <dbReference type="ChEBI" id="CHEBI:58262"/>
        <dbReference type="EC" id="2.7.7.60"/>
    </reaction>
</comment>
<dbReference type="HAMAP" id="MF_00108">
    <property type="entry name" value="IspD"/>
    <property type="match status" value="1"/>
</dbReference>
<organism evidence="4 5">
    <name type="scientific">Rhodohalobacter sulfatireducens</name>
    <dbReference type="NCBI Taxonomy" id="2911366"/>
    <lineage>
        <taxon>Bacteria</taxon>
        <taxon>Pseudomonadati</taxon>
        <taxon>Balneolota</taxon>
        <taxon>Balneolia</taxon>
        <taxon>Balneolales</taxon>
        <taxon>Balneolaceae</taxon>
        <taxon>Rhodohalobacter</taxon>
    </lineage>
</organism>
<evidence type="ECO:0000313" key="5">
    <source>
        <dbReference type="Proteomes" id="UP001165366"/>
    </source>
</evidence>
<evidence type="ECO:0000256" key="3">
    <source>
        <dbReference type="HAMAP-Rule" id="MF_00108"/>
    </source>
</evidence>
<protein>
    <recommendedName>
        <fullName evidence="3">2-C-methyl-D-erythritol 4-phosphate cytidylyltransferase</fullName>
        <ecNumber evidence="3">2.7.7.60</ecNumber>
    </recommendedName>
    <alternativeName>
        <fullName evidence="3">4-diphosphocytidyl-2C-methyl-D-erythritol synthase</fullName>
    </alternativeName>
    <alternativeName>
        <fullName evidence="3">MEP cytidylyltransferase</fullName>
        <shortName evidence="3">MCT</shortName>
    </alternativeName>
</protein>
<evidence type="ECO:0000256" key="1">
    <source>
        <dbReference type="ARBA" id="ARBA00022679"/>
    </source>
</evidence>
<keyword evidence="3" id="KW-0414">Isoprene biosynthesis</keyword>
<keyword evidence="2 3" id="KW-0548">Nucleotidyltransferase</keyword>
<sequence>MAKQQLALIIPAAGKGERLGAEIPKPYIKIAGKSILEYTLLKFKEVSGLGEVIVSTSDQYIDETRELISRVFPGLNCTVVEGGQERQDSIRNALEQISDKTGLIAVHDAVRPFVSKEDIENCIEEASRSGGAVLAIPARDTIKIARPNLEIESTPNRQKLWQAQTPQIFWAALLREAYQYAAEHDFLGSDDSSLVEKIGGKVVLVEGSGKNFKITHPNDLDMARYFIGEGVQ</sequence>
<proteinExistence type="inferred from homology"/>